<sequence length="144" mass="17024">MRVAFFVWFVFFVCVSFNILNAQEISRSDLLYKNVKSDTFVPLFRAFKNGDVDAIKEYISDDVYEKNKVLLEQNKEYPNFLRNFYRDAIFQVRKIVKSEEMVFVDTRVRFPDGYQGVTKVQLKEGKSKTGDTIWKVINFVDNSQ</sequence>
<dbReference type="Proteomes" id="UP000221734">
    <property type="component" value="Chromosome Kuenenia_stuttgartiensis_MBR1"/>
</dbReference>
<name>A0A2C9CBT1_KUEST</name>
<accession>A0A2C9CBT1</accession>
<evidence type="ECO:0000313" key="1">
    <source>
        <dbReference type="EMBL" id="SOH03033.1"/>
    </source>
</evidence>
<dbReference type="Gene3D" id="3.10.450.50">
    <property type="match status" value="1"/>
</dbReference>
<dbReference type="KEGG" id="kst:KSMBR1_0519"/>
<protein>
    <submittedName>
        <fullName evidence="1">Uncharacterized protein</fullName>
    </submittedName>
</protein>
<organism evidence="1 2">
    <name type="scientific">Kuenenia stuttgartiensis</name>
    <dbReference type="NCBI Taxonomy" id="174633"/>
    <lineage>
        <taxon>Bacteria</taxon>
        <taxon>Pseudomonadati</taxon>
        <taxon>Planctomycetota</taxon>
        <taxon>Candidatus Brocadiia</taxon>
        <taxon>Candidatus Brocadiales</taxon>
        <taxon>Candidatus Brocadiaceae</taxon>
        <taxon>Candidatus Kuenenia</taxon>
    </lineage>
</organism>
<dbReference type="EMBL" id="LT934425">
    <property type="protein sequence ID" value="SOH03033.1"/>
    <property type="molecule type" value="Genomic_DNA"/>
</dbReference>
<proteinExistence type="predicted"/>
<evidence type="ECO:0000313" key="2">
    <source>
        <dbReference type="Proteomes" id="UP000221734"/>
    </source>
</evidence>
<reference evidence="2" key="1">
    <citation type="submission" date="2017-10" db="EMBL/GenBank/DDBJ databases">
        <authorList>
            <person name="Frank J."/>
        </authorList>
    </citation>
    <scope>NUCLEOTIDE SEQUENCE [LARGE SCALE GENOMIC DNA]</scope>
</reference>
<keyword evidence="2" id="KW-1185">Reference proteome</keyword>
<dbReference type="AlphaFoldDB" id="A0A2C9CBT1"/>
<gene>
    <name evidence="1" type="ORF">KSMBR1_0519</name>
</gene>